<accession>A0A915KLM2</accession>
<protein>
    <submittedName>
        <fullName evidence="3">Uncharacterized protein</fullName>
    </submittedName>
</protein>
<feature type="compositionally biased region" description="Polar residues" evidence="1">
    <location>
        <begin position="73"/>
        <end position="87"/>
    </location>
</feature>
<sequence length="175" mass="18865">MEKAYRNNIQINYLLKYNKDDDVGTTQAQPPLSSTAPALANLLALPSSGQSSTIAAATCASESAVSQIPPPSTTVHSNTDPTVMDTDSSDSFINIDSLPAPATTRAPKHGMPSSNLALPPHELPTMSQRCKQSTKQLAPFLTYFKPNNYASNAEFKNKFNPPRCASLPWPNKCNN</sequence>
<dbReference type="WBParaSite" id="nRc.2.0.1.t39737-RA">
    <property type="protein sequence ID" value="nRc.2.0.1.t39737-RA"/>
    <property type="gene ID" value="nRc.2.0.1.g39737"/>
</dbReference>
<reference evidence="3" key="1">
    <citation type="submission" date="2022-11" db="UniProtKB">
        <authorList>
            <consortium name="WormBaseParasite"/>
        </authorList>
    </citation>
    <scope>IDENTIFICATION</scope>
</reference>
<name>A0A915KLM2_ROMCU</name>
<dbReference type="AlphaFoldDB" id="A0A915KLM2"/>
<evidence type="ECO:0000256" key="1">
    <source>
        <dbReference type="SAM" id="MobiDB-lite"/>
    </source>
</evidence>
<proteinExistence type="predicted"/>
<keyword evidence="2" id="KW-1185">Reference proteome</keyword>
<evidence type="ECO:0000313" key="3">
    <source>
        <dbReference type="WBParaSite" id="nRc.2.0.1.t39737-RA"/>
    </source>
</evidence>
<organism evidence="2 3">
    <name type="scientific">Romanomermis culicivorax</name>
    <name type="common">Nematode worm</name>
    <dbReference type="NCBI Taxonomy" id="13658"/>
    <lineage>
        <taxon>Eukaryota</taxon>
        <taxon>Metazoa</taxon>
        <taxon>Ecdysozoa</taxon>
        <taxon>Nematoda</taxon>
        <taxon>Enoplea</taxon>
        <taxon>Dorylaimia</taxon>
        <taxon>Mermithida</taxon>
        <taxon>Mermithoidea</taxon>
        <taxon>Mermithidae</taxon>
        <taxon>Romanomermis</taxon>
    </lineage>
</organism>
<evidence type="ECO:0000313" key="2">
    <source>
        <dbReference type="Proteomes" id="UP000887565"/>
    </source>
</evidence>
<feature type="region of interest" description="Disordered" evidence="1">
    <location>
        <begin position="65"/>
        <end position="87"/>
    </location>
</feature>
<dbReference type="Proteomes" id="UP000887565">
    <property type="component" value="Unplaced"/>
</dbReference>